<feature type="compositionally biased region" description="Basic and acidic residues" evidence="2">
    <location>
        <begin position="1"/>
        <end position="58"/>
    </location>
</feature>
<name>A0A0F9IDV3_9ZZZZ</name>
<gene>
    <name evidence="3" type="ORF">LCGC14_1953320</name>
</gene>
<reference evidence="3" key="1">
    <citation type="journal article" date="2015" name="Nature">
        <title>Complex archaea that bridge the gap between prokaryotes and eukaryotes.</title>
        <authorList>
            <person name="Spang A."/>
            <person name="Saw J.H."/>
            <person name="Jorgensen S.L."/>
            <person name="Zaremba-Niedzwiedzka K."/>
            <person name="Martijn J."/>
            <person name="Lind A.E."/>
            <person name="van Eijk R."/>
            <person name="Schleper C."/>
            <person name="Guy L."/>
            <person name="Ettema T.J."/>
        </authorList>
    </citation>
    <scope>NUCLEOTIDE SEQUENCE</scope>
</reference>
<keyword evidence="1" id="KW-0175">Coiled coil</keyword>
<evidence type="ECO:0000256" key="2">
    <source>
        <dbReference type="SAM" id="MobiDB-lite"/>
    </source>
</evidence>
<dbReference type="AlphaFoldDB" id="A0A0F9IDV3"/>
<protein>
    <submittedName>
        <fullName evidence="3">Uncharacterized protein</fullName>
    </submittedName>
</protein>
<evidence type="ECO:0000256" key="1">
    <source>
        <dbReference type="SAM" id="Coils"/>
    </source>
</evidence>
<feature type="region of interest" description="Disordered" evidence="2">
    <location>
        <begin position="1"/>
        <end position="64"/>
    </location>
</feature>
<feature type="non-terminal residue" evidence="3">
    <location>
        <position position="1"/>
    </location>
</feature>
<feature type="region of interest" description="Disordered" evidence="2">
    <location>
        <begin position="191"/>
        <end position="290"/>
    </location>
</feature>
<dbReference type="EMBL" id="LAZR01021365">
    <property type="protein sequence ID" value="KKL85582.1"/>
    <property type="molecule type" value="Genomic_DNA"/>
</dbReference>
<proteinExistence type="predicted"/>
<evidence type="ECO:0000313" key="3">
    <source>
        <dbReference type="EMBL" id="KKL85582.1"/>
    </source>
</evidence>
<feature type="compositionally biased region" description="Basic and acidic residues" evidence="2">
    <location>
        <begin position="209"/>
        <end position="232"/>
    </location>
</feature>
<feature type="coiled-coil region" evidence="1">
    <location>
        <begin position="142"/>
        <end position="191"/>
    </location>
</feature>
<comment type="caution">
    <text evidence="3">The sequence shown here is derived from an EMBL/GenBank/DDBJ whole genome shotgun (WGS) entry which is preliminary data.</text>
</comment>
<organism evidence="3">
    <name type="scientific">marine sediment metagenome</name>
    <dbReference type="NCBI Taxonomy" id="412755"/>
    <lineage>
        <taxon>unclassified sequences</taxon>
        <taxon>metagenomes</taxon>
        <taxon>ecological metagenomes</taxon>
    </lineage>
</organism>
<sequence length="290" mass="32881">QITDTKDGIRELIDSIKDRDHKTEKENLDRQHRDELRDQENKNDKRFQDIKDEVRKANENPPKSLVEQMQEVKVFQETVGGIASDLGYSKSSGGKGDILGSTVVKAVETVEKLVDAAITGGDNSLIRSAPAGEFHAINPDKVEMLKENARRQKEAREEAMQQELDTLATEKNRLENEQVNLIRKAKIEMEKKEAPKAPEKPVAPAVIVEKPKDIKPMETPKKPEESKKEPMVIEKVTIKPLPEKKTISKKKPEKKTEKKISKKKVVSKIKIIPPKPTKETKKTVEPIKHE</sequence>
<accession>A0A0F9IDV3</accession>
<feature type="compositionally biased region" description="Basic and acidic residues" evidence="2">
    <location>
        <begin position="276"/>
        <end position="290"/>
    </location>
</feature>